<dbReference type="InterPro" id="IPR036890">
    <property type="entry name" value="HATPase_C_sf"/>
</dbReference>
<proteinExistence type="predicted"/>
<sequence>MSVLTELVVAHTGLDHESSEHLQLLVGEWQLLADLSFSDLLLLAPTADGRMICLAQVRATTAPTVYPDDLVGSYASAADTATCERVRRTGAPIRDRVTFFPVRRAPDSEVIAVVSRKGSTREQQSSSQLEVAYLESATTLLSMVADGSFPPDNASTELLTGPRAGDGLVLLDETGMVKYASPNAMSAYRRMGVTTDLKGAAFISLTRSLVHDRFDSEEMEHRLRAALDGLSPLRIEVDVQGATVLYRALALSTHRRPSGALVLLRDVTDIRRRDRQLLSKDATIREIHHRVKNNLQTVAALLRLQARRVSTPAGKAALNESVRRVSSIALVHETLSMSLDETVDFDGIVDRLIPMVTDVASPAAAGSGVTVRRGSSFGILPADTATPLVMVLAELLQNAVEHAFKSTPVGEFGQVVVQCSRRPGQLTVSVTDNGSGLPADFSLENSDRLGLQIVRTLVAGELRGSISVQTNSERHGTTATLEIPLRRRTDSRPPSEPGGQQKMRPA</sequence>
<feature type="compositionally biased region" description="Basic and acidic residues" evidence="8">
    <location>
        <begin position="484"/>
        <end position="493"/>
    </location>
</feature>
<evidence type="ECO:0000256" key="8">
    <source>
        <dbReference type="SAM" id="MobiDB-lite"/>
    </source>
</evidence>
<comment type="caution">
    <text evidence="10">The sequence shown here is derived from an EMBL/GenBank/DDBJ whole genome shotgun (WGS) entry which is preliminary data.</text>
</comment>
<dbReference type="Pfam" id="PF07568">
    <property type="entry name" value="HisKA_2"/>
    <property type="match status" value="1"/>
</dbReference>
<dbReference type="Pfam" id="PF12282">
    <property type="entry name" value="GAF_PdtaS"/>
    <property type="match status" value="1"/>
</dbReference>
<dbReference type="InterPro" id="IPR005467">
    <property type="entry name" value="His_kinase_dom"/>
</dbReference>
<dbReference type="Gene3D" id="3.30.450.280">
    <property type="entry name" value="GAF domain"/>
    <property type="match status" value="1"/>
</dbReference>
<dbReference type="Proteomes" id="UP000237752">
    <property type="component" value="Unassembled WGS sequence"/>
</dbReference>
<keyword evidence="3" id="KW-0597">Phosphoprotein</keyword>
<dbReference type="InterPro" id="IPR038424">
    <property type="entry name" value="H_kinase_PdtaS_GAF_sf"/>
</dbReference>
<keyword evidence="11" id="KW-1185">Reference proteome</keyword>
<evidence type="ECO:0000256" key="3">
    <source>
        <dbReference type="ARBA" id="ARBA00022553"/>
    </source>
</evidence>
<evidence type="ECO:0000256" key="2">
    <source>
        <dbReference type="ARBA" id="ARBA00012438"/>
    </source>
</evidence>
<dbReference type="GO" id="GO:0004673">
    <property type="term" value="F:protein histidine kinase activity"/>
    <property type="evidence" value="ECO:0007669"/>
    <property type="project" value="UniProtKB-EC"/>
</dbReference>
<gene>
    <name evidence="10" type="ORF">CLV47_10235</name>
</gene>
<comment type="catalytic activity">
    <reaction evidence="1">
        <text>ATP + protein L-histidine = ADP + protein N-phospho-L-histidine.</text>
        <dbReference type="EC" id="2.7.13.3"/>
    </reaction>
</comment>
<dbReference type="Gene3D" id="3.30.450.20">
    <property type="entry name" value="PAS domain"/>
    <property type="match status" value="1"/>
</dbReference>
<evidence type="ECO:0000313" key="11">
    <source>
        <dbReference type="Proteomes" id="UP000237752"/>
    </source>
</evidence>
<dbReference type="SMART" id="SM00387">
    <property type="entry name" value="HATPase_c"/>
    <property type="match status" value="1"/>
</dbReference>
<dbReference type="InterPro" id="IPR011495">
    <property type="entry name" value="Sig_transdc_His_kin_sub2_dim/P"/>
</dbReference>
<feature type="region of interest" description="Disordered" evidence="8">
    <location>
        <begin position="469"/>
        <end position="506"/>
    </location>
</feature>
<feature type="domain" description="Histidine kinase" evidence="9">
    <location>
        <begin position="286"/>
        <end position="487"/>
    </location>
</feature>
<name>A0A2T1A407_9ACTN</name>
<dbReference type="AlphaFoldDB" id="A0A2T1A407"/>
<dbReference type="PROSITE" id="PS50109">
    <property type="entry name" value="HIS_KIN"/>
    <property type="match status" value="1"/>
</dbReference>
<dbReference type="PANTHER" id="PTHR41523">
    <property type="entry name" value="TWO-COMPONENT SYSTEM SENSOR PROTEIN"/>
    <property type="match status" value="1"/>
</dbReference>
<dbReference type="InterPro" id="IPR003594">
    <property type="entry name" value="HATPase_dom"/>
</dbReference>
<dbReference type="PANTHER" id="PTHR41523:SF8">
    <property type="entry name" value="ETHYLENE RESPONSE SENSOR PROTEIN"/>
    <property type="match status" value="1"/>
</dbReference>
<reference evidence="10 11" key="1">
    <citation type="submission" date="2018-03" db="EMBL/GenBank/DDBJ databases">
        <title>Genomic Encyclopedia of Archaeal and Bacterial Type Strains, Phase II (KMG-II): from individual species to whole genera.</title>
        <authorList>
            <person name="Goeker M."/>
        </authorList>
    </citation>
    <scope>NUCLEOTIDE SEQUENCE [LARGE SCALE GENOMIC DNA]</scope>
    <source>
        <strain evidence="10 11">DSM 100065</strain>
    </source>
</reference>
<evidence type="ECO:0000259" key="9">
    <source>
        <dbReference type="PROSITE" id="PS50109"/>
    </source>
</evidence>
<evidence type="ECO:0000256" key="5">
    <source>
        <dbReference type="ARBA" id="ARBA00022741"/>
    </source>
</evidence>
<accession>A0A2T1A407</accession>
<dbReference type="EC" id="2.7.13.3" evidence="2"/>
<keyword evidence="7" id="KW-0067">ATP-binding</keyword>
<protein>
    <recommendedName>
        <fullName evidence="2">histidine kinase</fullName>
        <ecNumber evidence="2">2.7.13.3</ecNumber>
    </recommendedName>
</protein>
<dbReference type="Pfam" id="PF02518">
    <property type="entry name" value="HATPase_c"/>
    <property type="match status" value="1"/>
</dbReference>
<dbReference type="Gene3D" id="3.30.565.10">
    <property type="entry name" value="Histidine kinase-like ATPase, C-terminal domain"/>
    <property type="match status" value="1"/>
</dbReference>
<dbReference type="RefSeq" id="WP_106347529.1">
    <property type="nucleotide sequence ID" value="NZ_PVUE01000002.1"/>
</dbReference>
<evidence type="ECO:0000256" key="1">
    <source>
        <dbReference type="ARBA" id="ARBA00000085"/>
    </source>
</evidence>
<dbReference type="GO" id="GO:0005524">
    <property type="term" value="F:ATP binding"/>
    <property type="evidence" value="ECO:0007669"/>
    <property type="project" value="UniProtKB-KW"/>
</dbReference>
<dbReference type="EMBL" id="PVUE01000002">
    <property type="protein sequence ID" value="PRZ43350.1"/>
    <property type="molecule type" value="Genomic_DNA"/>
</dbReference>
<keyword evidence="4" id="KW-0808">Transferase</keyword>
<evidence type="ECO:0000313" key="10">
    <source>
        <dbReference type="EMBL" id="PRZ43350.1"/>
    </source>
</evidence>
<organism evidence="10 11">
    <name type="scientific">Antricoccus suffuscus</name>
    <dbReference type="NCBI Taxonomy" id="1629062"/>
    <lineage>
        <taxon>Bacteria</taxon>
        <taxon>Bacillati</taxon>
        <taxon>Actinomycetota</taxon>
        <taxon>Actinomycetes</taxon>
        <taxon>Geodermatophilales</taxon>
        <taxon>Antricoccaceae</taxon>
        <taxon>Antricoccus</taxon>
    </lineage>
</organism>
<keyword evidence="5" id="KW-0547">Nucleotide-binding</keyword>
<dbReference type="OrthoDB" id="9767435at2"/>
<evidence type="ECO:0000256" key="7">
    <source>
        <dbReference type="ARBA" id="ARBA00022840"/>
    </source>
</evidence>
<dbReference type="SUPFAM" id="SSF55874">
    <property type="entry name" value="ATPase domain of HSP90 chaperone/DNA topoisomerase II/histidine kinase"/>
    <property type="match status" value="1"/>
</dbReference>
<evidence type="ECO:0000256" key="6">
    <source>
        <dbReference type="ARBA" id="ARBA00022777"/>
    </source>
</evidence>
<dbReference type="InterPro" id="IPR022066">
    <property type="entry name" value="PdtaS_GAF"/>
</dbReference>
<evidence type="ECO:0000256" key="4">
    <source>
        <dbReference type="ARBA" id="ARBA00022679"/>
    </source>
</evidence>
<keyword evidence="6 10" id="KW-0418">Kinase</keyword>